<evidence type="ECO:0000313" key="5">
    <source>
        <dbReference type="Proteomes" id="UP000192775"/>
    </source>
</evidence>
<dbReference type="SMART" id="SM00866">
    <property type="entry name" value="UTRA"/>
    <property type="match status" value="1"/>
</dbReference>
<name>A0A1X9LR99_9MICO</name>
<keyword evidence="5" id="KW-1185">Reference proteome</keyword>
<gene>
    <name evidence="4" type="ORF">B5808_03720</name>
</gene>
<sequence length="286" mass="30909">MRVELNHGRGAQPLYVQLADAIEAFIGSERLKPGDLLPSETVLASDNRLSRATVIKAFDTLIDRGVVTRRQGKGTFVSALPMERQLPQLNSFSEHVHGLGLTPGSTLLSFEHLAPGDPDRPVSAFDREPLGPDDGDGQPLVLVERLRTVGSDPVGLHRTLVPADVAERIGLTEPNAARPDFSFYGALRQNGIYLSSGDETLRAINASATDAELLGVEAGTALIEIVRASRDTEGRLVEVVRARYLGTQYLYHIAFAPTTPGEDHETTNRTGTRTGGGLADAERLRR</sequence>
<dbReference type="InterPro" id="IPR036388">
    <property type="entry name" value="WH-like_DNA-bd_sf"/>
</dbReference>
<evidence type="ECO:0000313" key="4">
    <source>
        <dbReference type="EMBL" id="ARJ04430.1"/>
    </source>
</evidence>
<protein>
    <submittedName>
        <fullName evidence="4">Uncharacterized protein</fullName>
    </submittedName>
</protein>
<dbReference type="InterPro" id="IPR000524">
    <property type="entry name" value="Tscrpt_reg_HTH_GntR"/>
</dbReference>
<dbReference type="PROSITE" id="PS50949">
    <property type="entry name" value="HTH_GNTR"/>
    <property type="match status" value="1"/>
</dbReference>
<dbReference type="GO" id="GO:0003677">
    <property type="term" value="F:DNA binding"/>
    <property type="evidence" value="ECO:0007669"/>
    <property type="project" value="UniProtKB-KW"/>
</dbReference>
<organism evidence="4 5">
    <name type="scientific">Cnuibacter physcomitrellae</name>
    <dbReference type="NCBI Taxonomy" id="1619308"/>
    <lineage>
        <taxon>Bacteria</taxon>
        <taxon>Bacillati</taxon>
        <taxon>Actinomycetota</taxon>
        <taxon>Actinomycetes</taxon>
        <taxon>Micrococcales</taxon>
        <taxon>Microbacteriaceae</taxon>
        <taxon>Cnuibacter</taxon>
    </lineage>
</organism>
<dbReference type="InterPro" id="IPR050679">
    <property type="entry name" value="Bact_HTH_transcr_reg"/>
</dbReference>
<dbReference type="SMART" id="SM00345">
    <property type="entry name" value="HTH_GNTR"/>
    <property type="match status" value="1"/>
</dbReference>
<dbReference type="Pfam" id="PF07702">
    <property type="entry name" value="UTRA"/>
    <property type="match status" value="1"/>
</dbReference>
<dbReference type="KEGG" id="cphy:B5808_03720"/>
<dbReference type="SUPFAM" id="SSF46785">
    <property type="entry name" value="Winged helix' DNA-binding domain"/>
    <property type="match status" value="1"/>
</dbReference>
<accession>A0A1X9LR99</accession>
<dbReference type="InterPro" id="IPR011663">
    <property type="entry name" value="UTRA"/>
</dbReference>
<evidence type="ECO:0000256" key="1">
    <source>
        <dbReference type="ARBA" id="ARBA00023015"/>
    </source>
</evidence>
<dbReference type="SUPFAM" id="SSF64288">
    <property type="entry name" value="Chorismate lyase-like"/>
    <property type="match status" value="1"/>
</dbReference>
<dbReference type="InterPro" id="IPR036390">
    <property type="entry name" value="WH_DNA-bd_sf"/>
</dbReference>
<dbReference type="STRING" id="1619308.B5808_03720"/>
<dbReference type="PANTHER" id="PTHR44846">
    <property type="entry name" value="MANNOSYL-D-GLYCERATE TRANSPORT/METABOLISM SYSTEM REPRESSOR MNGR-RELATED"/>
    <property type="match status" value="1"/>
</dbReference>
<dbReference type="Gene3D" id="1.10.10.10">
    <property type="entry name" value="Winged helix-like DNA-binding domain superfamily/Winged helix DNA-binding domain"/>
    <property type="match status" value="1"/>
</dbReference>
<dbReference type="GO" id="GO:0045892">
    <property type="term" value="P:negative regulation of DNA-templated transcription"/>
    <property type="evidence" value="ECO:0007669"/>
    <property type="project" value="TreeGrafter"/>
</dbReference>
<dbReference type="Proteomes" id="UP000192775">
    <property type="component" value="Chromosome"/>
</dbReference>
<evidence type="ECO:0000256" key="2">
    <source>
        <dbReference type="ARBA" id="ARBA00023125"/>
    </source>
</evidence>
<dbReference type="AlphaFoldDB" id="A0A1X9LR99"/>
<dbReference type="CDD" id="cd07377">
    <property type="entry name" value="WHTH_GntR"/>
    <property type="match status" value="1"/>
</dbReference>
<dbReference type="Pfam" id="PF00392">
    <property type="entry name" value="GntR"/>
    <property type="match status" value="1"/>
</dbReference>
<proteinExistence type="predicted"/>
<dbReference type="EMBL" id="CP020715">
    <property type="protein sequence ID" value="ARJ04430.1"/>
    <property type="molecule type" value="Genomic_DNA"/>
</dbReference>
<dbReference type="InterPro" id="IPR028978">
    <property type="entry name" value="Chorismate_lyase_/UTRA_dom_sf"/>
</dbReference>
<keyword evidence="1" id="KW-0805">Transcription regulation</keyword>
<dbReference type="Gene3D" id="3.40.1410.10">
    <property type="entry name" value="Chorismate lyase-like"/>
    <property type="match status" value="1"/>
</dbReference>
<keyword evidence="3" id="KW-0804">Transcription</keyword>
<dbReference type="GO" id="GO:0003700">
    <property type="term" value="F:DNA-binding transcription factor activity"/>
    <property type="evidence" value="ECO:0007669"/>
    <property type="project" value="InterPro"/>
</dbReference>
<reference evidence="4 5" key="1">
    <citation type="submission" date="2017-04" db="EMBL/GenBank/DDBJ databases">
        <authorList>
            <person name="Afonso C.L."/>
            <person name="Miller P.J."/>
            <person name="Scott M.A."/>
            <person name="Spackman E."/>
            <person name="Goraichik I."/>
            <person name="Dimitrov K.M."/>
            <person name="Suarez D.L."/>
            <person name="Swayne D.E."/>
        </authorList>
    </citation>
    <scope>NUCLEOTIDE SEQUENCE [LARGE SCALE GENOMIC DNA]</scope>
    <source>
        <strain evidence="5">XA(T)</strain>
    </source>
</reference>
<keyword evidence="2" id="KW-0238">DNA-binding</keyword>
<evidence type="ECO:0000256" key="3">
    <source>
        <dbReference type="ARBA" id="ARBA00023163"/>
    </source>
</evidence>
<dbReference type="PANTHER" id="PTHR44846:SF1">
    <property type="entry name" value="MANNOSYL-D-GLYCERATE TRANSPORT_METABOLISM SYSTEM REPRESSOR MNGR-RELATED"/>
    <property type="match status" value="1"/>
</dbReference>